<sequence length="318" mass="35601">MEAVEGITRIVSFGCVHPHVCGFSPFFFFSPFFLFPVEVYVLDLESLSQKLESRDSFPSLPEVLSDVIHEIDAENISMEALARLIQKDVSFSAQLVRQANCGMYAEAGHVSTVVQAVRLLGFRMLKGFCLTLPIFSRYRNVSGIADLWYHCQAASACAGIVSRHVTGVEKEEAETAGLLHDLGKVFLILEMRSLTNDLHQTANDPLRSPDWREESEHLGINHCFVGARYGRMFNFPGSILDPILWHHEPQKAIHNKELTHVCCLGDQIATIVGAVHGDFLFVEPVLLHSLDYLGIRPDRFSSILEHCLEVVCRISPIP</sequence>
<evidence type="ECO:0000313" key="2">
    <source>
        <dbReference type="EMBL" id="SOU93067.1"/>
    </source>
</evidence>
<organism evidence="2">
    <name type="scientific">Leptospirillum ferriphilum</name>
    <dbReference type="NCBI Taxonomy" id="178606"/>
    <lineage>
        <taxon>Bacteria</taxon>
        <taxon>Pseudomonadati</taxon>
        <taxon>Nitrospirota</taxon>
        <taxon>Nitrospiria</taxon>
        <taxon>Nitrospirales</taxon>
        <taxon>Nitrospiraceae</taxon>
        <taxon>Leptospirillum</taxon>
    </lineage>
</organism>
<dbReference type="AlphaFoldDB" id="A0A2I2MHA7"/>
<protein>
    <submittedName>
        <fullName evidence="2">HD-like signal output (HDOD) domain, no enzymatic activity</fullName>
    </submittedName>
</protein>
<dbReference type="Gene3D" id="1.10.3210.10">
    <property type="entry name" value="Hypothetical protein af1432"/>
    <property type="match status" value="1"/>
</dbReference>
<dbReference type="OrthoDB" id="9803649at2"/>
<name>A0A2I2MHA7_9BACT</name>
<accession>A0A2I2MHA7</accession>
<gene>
    <name evidence="2" type="ORF">LFTS_01714</name>
</gene>
<dbReference type="EMBL" id="LT966316">
    <property type="protein sequence ID" value="SOU93067.1"/>
    <property type="molecule type" value="Genomic_DNA"/>
</dbReference>
<dbReference type="PANTHER" id="PTHR33525:SF3">
    <property type="entry name" value="RIBONUCLEASE Y"/>
    <property type="match status" value="1"/>
</dbReference>
<dbReference type="InterPro" id="IPR003607">
    <property type="entry name" value="HD/PDEase_dom"/>
</dbReference>
<dbReference type="Pfam" id="PF08668">
    <property type="entry name" value="HDOD"/>
    <property type="match status" value="1"/>
</dbReference>
<dbReference type="PANTHER" id="PTHR33525">
    <property type="match status" value="1"/>
</dbReference>
<proteinExistence type="predicted"/>
<evidence type="ECO:0000259" key="1">
    <source>
        <dbReference type="PROSITE" id="PS51833"/>
    </source>
</evidence>
<dbReference type="InterPro" id="IPR013976">
    <property type="entry name" value="HDOD"/>
</dbReference>
<feature type="domain" description="HDOD" evidence="1">
    <location>
        <begin position="57"/>
        <end position="249"/>
    </location>
</feature>
<reference evidence="2" key="1">
    <citation type="submission" date="2017-12" db="EMBL/GenBank/DDBJ databases">
        <authorList>
            <consortium name="SysMetEx"/>
        </authorList>
    </citation>
    <scope>NUCLEOTIDE SEQUENCE</scope>
    <source>
        <strain evidence="2">Pb_238</strain>
    </source>
</reference>
<dbReference type="PROSITE" id="PS51833">
    <property type="entry name" value="HDOD"/>
    <property type="match status" value="1"/>
</dbReference>
<dbReference type="InterPro" id="IPR052340">
    <property type="entry name" value="RNase_Y/CdgJ"/>
</dbReference>
<dbReference type="CDD" id="cd00077">
    <property type="entry name" value="HDc"/>
    <property type="match status" value="1"/>
</dbReference>
<dbReference type="SUPFAM" id="SSF109604">
    <property type="entry name" value="HD-domain/PDEase-like"/>
    <property type="match status" value="1"/>
</dbReference>